<dbReference type="Proteomes" id="UP001429984">
    <property type="component" value="Unassembled WGS sequence"/>
</dbReference>
<comment type="caution">
    <text evidence="6">The sequence shown here is derived from an EMBL/GenBank/DDBJ whole genome shotgun (WGS) entry which is preliminary data.</text>
</comment>
<evidence type="ECO:0000256" key="2">
    <source>
        <dbReference type="ARBA" id="ARBA00023125"/>
    </source>
</evidence>
<dbReference type="PANTHER" id="PTHR43537:SF49">
    <property type="entry name" value="TRANSCRIPTIONAL REGULATORY PROTEIN"/>
    <property type="match status" value="1"/>
</dbReference>
<evidence type="ECO:0000259" key="5">
    <source>
        <dbReference type="PROSITE" id="PS50949"/>
    </source>
</evidence>
<name>A0ABS0B5D1_9GAMM</name>
<feature type="region of interest" description="Disordered" evidence="4">
    <location>
        <begin position="30"/>
        <end position="53"/>
    </location>
</feature>
<evidence type="ECO:0000256" key="3">
    <source>
        <dbReference type="ARBA" id="ARBA00023163"/>
    </source>
</evidence>
<dbReference type="InterPro" id="IPR036388">
    <property type="entry name" value="WH-like_DNA-bd_sf"/>
</dbReference>
<dbReference type="EMBL" id="JADLZT010000004">
    <property type="protein sequence ID" value="MBF6023948.1"/>
    <property type="molecule type" value="Genomic_DNA"/>
</dbReference>
<feature type="domain" description="HTH gntR-type" evidence="5">
    <location>
        <begin position="57"/>
        <end position="124"/>
    </location>
</feature>
<dbReference type="Gene3D" id="1.20.120.530">
    <property type="entry name" value="GntR ligand-binding domain-like"/>
    <property type="match status" value="1"/>
</dbReference>
<evidence type="ECO:0000313" key="6">
    <source>
        <dbReference type="EMBL" id="MBF6023948.1"/>
    </source>
</evidence>
<dbReference type="SMART" id="SM00345">
    <property type="entry name" value="HTH_GNTR"/>
    <property type="match status" value="1"/>
</dbReference>
<evidence type="ECO:0000256" key="4">
    <source>
        <dbReference type="SAM" id="MobiDB-lite"/>
    </source>
</evidence>
<dbReference type="CDD" id="cd07377">
    <property type="entry name" value="WHTH_GntR"/>
    <property type="match status" value="1"/>
</dbReference>
<keyword evidence="2" id="KW-0238">DNA-binding</keyword>
<keyword evidence="1" id="KW-0805">Transcription regulation</keyword>
<dbReference type="InterPro" id="IPR036390">
    <property type="entry name" value="WH_DNA-bd_sf"/>
</dbReference>
<dbReference type="PANTHER" id="PTHR43537">
    <property type="entry name" value="TRANSCRIPTIONAL REGULATOR, GNTR FAMILY"/>
    <property type="match status" value="1"/>
</dbReference>
<dbReference type="SMART" id="SM00895">
    <property type="entry name" value="FCD"/>
    <property type="match status" value="1"/>
</dbReference>
<dbReference type="Gene3D" id="1.10.10.10">
    <property type="entry name" value="Winged helix-like DNA-binding domain superfamily/Winged helix DNA-binding domain"/>
    <property type="match status" value="1"/>
</dbReference>
<keyword evidence="3" id="KW-0804">Transcription</keyword>
<accession>A0ABS0B5D1</accession>
<evidence type="ECO:0000256" key="1">
    <source>
        <dbReference type="ARBA" id="ARBA00023015"/>
    </source>
</evidence>
<dbReference type="Pfam" id="PF07729">
    <property type="entry name" value="FCD"/>
    <property type="match status" value="1"/>
</dbReference>
<gene>
    <name evidence="6" type="ORF">IU514_07895</name>
</gene>
<proteinExistence type="predicted"/>
<dbReference type="InterPro" id="IPR011711">
    <property type="entry name" value="GntR_C"/>
</dbReference>
<dbReference type="InterPro" id="IPR008920">
    <property type="entry name" value="TF_FadR/GntR_C"/>
</dbReference>
<dbReference type="SUPFAM" id="SSF48008">
    <property type="entry name" value="GntR ligand-binding domain-like"/>
    <property type="match status" value="1"/>
</dbReference>
<feature type="region of interest" description="Disordered" evidence="4">
    <location>
        <begin position="1"/>
        <end position="20"/>
    </location>
</feature>
<protein>
    <submittedName>
        <fullName evidence="6">GntR family transcriptional regulator</fullName>
    </submittedName>
</protein>
<reference evidence="6 7" key="1">
    <citation type="submission" date="2020-11" db="EMBL/GenBank/DDBJ databases">
        <title>Draft Genome Sequence and Secondary Metabolite Biosynthetic Potential of the Lysobacter niastensis Type strain DSM 18481.</title>
        <authorList>
            <person name="Turrini P."/>
            <person name="Artuso I."/>
            <person name="Tescari M."/>
            <person name="Lugli G.A."/>
            <person name="Frangipani E."/>
            <person name="Ventura M."/>
            <person name="Visca P."/>
        </authorList>
    </citation>
    <scope>NUCLEOTIDE SEQUENCE [LARGE SCALE GENOMIC DNA]</scope>
    <source>
        <strain evidence="6 7">DSM 18481</strain>
    </source>
</reference>
<feature type="compositionally biased region" description="Polar residues" evidence="4">
    <location>
        <begin position="1"/>
        <end position="11"/>
    </location>
</feature>
<dbReference type="InterPro" id="IPR000524">
    <property type="entry name" value="Tscrpt_reg_HTH_GntR"/>
</dbReference>
<keyword evidence="7" id="KW-1185">Reference proteome</keyword>
<dbReference type="Pfam" id="PF00392">
    <property type="entry name" value="GntR"/>
    <property type="match status" value="1"/>
</dbReference>
<dbReference type="SUPFAM" id="SSF46785">
    <property type="entry name" value="Winged helix' DNA-binding domain"/>
    <property type="match status" value="1"/>
</dbReference>
<evidence type="ECO:0000313" key="7">
    <source>
        <dbReference type="Proteomes" id="UP001429984"/>
    </source>
</evidence>
<dbReference type="PROSITE" id="PS50949">
    <property type="entry name" value="HTH_GNTR"/>
    <property type="match status" value="1"/>
</dbReference>
<organism evidence="6 7">
    <name type="scientific">Lysobacter niastensis</name>
    <dbReference type="NCBI Taxonomy" id="380629"/>
    <lineage>
        <taxon>Bacteria</taxon>
        <taxon>Pseudomonadati</taxon>
        <taxon>Pseudomonadota</taxon>
        <taxon>Gammaproteobacteria</taxon>
        <taxon>Lysobacterales</taxon>
        <taxon>Lysobacteraceae</taxon>
        <taxon>Lysobacter</taxon>
    </lineage>
</organism>
<sequence>MNGTPRSSSGTRLARPTEGRHIRLHTIRRERPPVNPTATNGDSVDTKAAGKARPSAELIGTRVTEAIRELILSGELAPGSKISQDALAARFGASRIPIREALSRLENDGLVVMEPNRGAWVAKLDLHECLEIYKIRERLEPLALSEAVANITDAEIDFLEALVIEMTQTEDTDTFLRLDREFHLASYRAAGMQQLGSMVERFWNSTQHYRRAFTKLLGNEGNWIIHAEHKLMIDALRRRDAEGAAQLLHEHIRRTRFELQKHQELFLSDGPDTAAGR</sequence>
<dbReference type="PRINTS" id="PR00035">
    <property type="entry name" value="HTHGNTR"/>
</dbReference>